<dbReference type="PANTHER" id="PTHR42925">
    <property type="entry name" value="MULTIDRUG AND TOXIN EFFLUX PROTEIN MATE FAMILY"/>
    <property type="match status" value="1"/>
</dbReference>
<feature type="transmembrane region" description="Helical" evidence="7">
    <location>
        <begin position="373"/>
        <end position="394"/>
    </location>
</feature>
<accession>A0A0K8J4R1</accession>
<protein>
    <recommendedName>
        <fullName evidence="10">MATE family efflux transporter</fullName>
    </recommendedName>
</protein>
<dbReference type="EMBL" id="LN879430">
    <property type="protein sequence ID" value="CUH92467.1"/>
    <property type="molecule type" value="Genomic_DNA"/>
</dbReference>
<feature type="transmembrane region" description="Helical" evidence="7">
    <location>
        <begin position="406"/>
        <end position="427"/>
    </location>
</feature>
<dbReference type="GO" id="GO:0015297">
    <property type="term" value="F:antiporter activity"/>
    <property type="evidence" value="ECO:0007669"/>
    <property type="project" value="InterPro"/>
</dbReference>
<dbReference type="Proteomes" id="UP000196053">
    <property type="component" value="Chromosome I"/>
</dbReference>
<feature type="transmembrane region" description="Helical" evidence="7">
    <location>
        <begin position="196"/>
        <end position="219"/>
    </location>
</feature>
<feature type="transmembrane region" description="Helical" evidence="7">
    <location>
        <begin position="163"/>
        <end position="184"/>
    </location>
</feature>
<feature type="transmembrane region" description="Helical" evidence="7">
    <location>
        <begin position="332"/>
        <end position="353"/>
    </location>
</feature>
<dbReference type="OrthoDB" id="9780160at2"/>
<dbReference type="InterPro" id="IPR048279">
    <property type="entry name" value="MdtK-like"/>
</dbReference>
<evidence type="ECO:0000256" key="2">
    <source>
        <dbReference type="ARBA" id="ARBA00022448"/>
    </source>
</evidence>
<evidence type="ECO:0000313" key="8">
    <source>
        <dbReference type="EMBL" id="CUH92467.1"/>
    </source>
</evidence>
<keyword evidence="2" id="KW-0813">Transport</keyword>
<feature type="transmembrane region" description="Helical" evidence="7">
    <location>
        <begin position="93"/>
        <end position="116"/>
    </location>
</feature>
<dbReference type="InterPro" id="IPR047135">
    <property type="entry name" value="YsiQ"/>
</dbReference>
<proteinExistence type="predicted"/>
<dbReference type="InterPro" id="IPR002528">
    <property type="entry name" value="MATE_fam"/>
</dbReference>
<comment type="subcellular location">
    <subcellularLocation>
        <location evidence="1">Cell membrane</location>
        <topology evidence="1">Multi-pass membrane protein</topology>
    </subcellularLocation>
</comment>
<keyword evidence="4 7" id="KW-0812">Transmembrane</keyword>
<dbReference type="KEGG" id="hsd:SD1D_0920"/>
<feature type="transmembrane region" description="Helical" evidence="7">
    <location>
        <begin position="59"/>
        <end position="81"/>
    </location>
</feature>
<dbReference type="GO" id="GO:0042910">
    <property type="term" value="F:xenobiotic transmembrane transporter activity"/>
    <property type="evidence" value="ECO:0007669"/>
    <property type="project" value="InterPro"/>
</dbReference>
<evidence type="ECO:0000256" key="1">
    <source>
        <dbReference type="ARBA" id="ARBA00004651"/>
    </source>
</evidence>
<feature type="transmembrane region" description="Helical" evidence="7">
    <location>
        <begin position="300"/>
        <end position="320"/>
    </location>
</feature>
<evidence type="ECO:0000256" key="3">
    <source>
        <dbReference type="ARBA" id="ARBA00022475"/>
    </source>
</evidence>
<keyword evidence="3" id="KW-1003">Cell membrane</keyword>
<reference evidence="9" key="1">
    <citation type="submission" date="2015-09" db="EMBL/GenBank/DDBJ databases">
        <authorList>
            <person name="Wibberg D."/>
        </authorList>
    </citation>
    <scope>NUCLEOTIDE SEQUENCE [LARGE SCALE GENOMIC DNA]</scope>
    <source>
        <strain evidence="9">SD1D</strain>
    </source>
</reference>
<evidence type="ECO:0000256" key="5">
    <source>
        <dbReference type="ARBA" id="ARBA00022989"/>
    </source>
</evidence>
<keyword evidence="6 7" id="KW-0472">Membrane</keyword>
<dbReference type="GO" id="GO:0005886">
    <property type="term" value="C:plasma membrane"/>
    <property type="evidence" value="ECO:0007669"/>
    <property type="project" value="UniProtKB-SubCell"/>
</dbReference>
<keyword evidence="9" id="KW-1185">Reference proteome</keyword>
<evidence type="ECO:0000256" key="4">
    <source>
        <dbReference type="ARBA" id="ARBA00022692"/>
    </source>
</evidence>
<evidence type="ECO:0008006" key="10">
    <source>
        <dbReference type="Google" id="ProtNLM"/>
    </source>
</evidence>
<sequence>MKQFKIILNDKVFLKKTLAITIPIVLQNLLNNLVNLVDTLMIGKLGETSIAAVGLANKLFFVFSLLMFGVSSGSSILAAQYWGKGELLSIKRVLRISLLFGVGGSLIFAIPGFLFPETIMGIFTHLPQTISEGAKYLIIIVFSYPLTAITMCYVSILRSMNYVRLPVIITSISILVNVFFNYAMIYGNFGFPKMGVVGAALATLIARIVECASLLLLVYTHKAGDGKLGDFIHLKYDKVKEGGAAFINKLFMSKYLSTAAPVIANEFMWGLGVTMYSLVYGRMGDAATAAITITNTVEQVALVFFFGLCHASSVMLGNELGSDRLDKAEEYAKNFIAIMFVLSIVGAIIVFFIKNPVVSLFDVSDEVLEYVKLCITVFALYMPVRLLNTLFIVAILRSGGDTKAALFLDITSVWFIGIPMAVLGGLVLKLPIYTVYAMILIEEIYKLVLSYIRYRQKKWLRNIVA</sequence>
<evidence type="ECO:0000313" key="9">
    <source>
        <dbReference type="Proteomes" id="UP000196053"/>
    </source>
</evidence>
<dbReference type="RefSeq" id="WP_058257831.1">
    <property type="nucleotide sequence ID" value="NZ_JANWKB010000027.1"/>
</dbReference>
<feature type="transmembrane region" description="Helical" evidence="7">
    <location>
        <begin position="433"/>
        <end position="452"/>
    </location>
</feature>
<dbReference type="AlphaFoldDB" id="A0A0K8J4R1"/>
<evidence type="ECO:0000256" key="6">
    <source>
        <dbReference type="ARBA" id="ARBA00023136"/>
    </source>
</evidence>
<dbReference type="Pfam" id="PF01554">
    <property type="entry name" value="MatE"/>
    <property type="match status" value="2"/>
</dbReference>
<dbReference type="NCBIfam" id="TIGR00797">
    <property type="entry name" value="matE"/>
    <property type="match status" value="1"/>
</dbReference>
<organism evidence="8 9">
    <name type="scientific">Herbinix luporum</name>
    <dbReference type="NCBI Taxonomy" id="1679721"/>
    <lineage>
        <taxon>Bacteria</taxon>
        <taxon>Bacillati</taxon>
        <taxon>Bacillota</taxon>
        <taxon>Clostridia</taxon>
        <taxon>Lachnospirales</taxon>
        <taxon>Lachnospiraceae</taxon>
        <taxon>Herbinix</taxon>
    </lineage>
</organism>
<dbReference type="PANTHER" id="PTHR42925:SF2">
    <property type="entry name" value="NA+ DRIVEN MULTIDRUG EFFLUX PUMP"/>
    <property type="match status" value="1"/>
</dbReference>
<dbReference type="PIRSF" id="PIRSF006603">
    <property type="entry name" value="DinF"/>
    <property type="match status" value="1"/>
</dbReference>
<gene>
    <name evidence="8" type="ORF">SD1D_0920</name>
</gene>
<feature type="transmembrane region" description="Helical" evidence="7">
    <location>
        <begin position="259"/>
        <end position="280"/>
    </location>
</feature>
<dbReference type="CDD" id="cd13134">
    <property type="entry name" value="MATE_like_8"/>
    <property type="match status" value="1"/>
</dbReference>
<feature type="transmembrane region" description="Helical" evidence="7">
    <location>
        <begin position="12"/>
        <end position="30"/>
    </location>
</feature>
<name>A0A0K8J4R1_9FIRM</name>
<feature type="transmembrane region" description="Helical" evidence="7">
    <location>
        <begin position="136"/>
        <end position="156"/>
    </location>
</feature>
<keyword evidence="5 7" id="KW-1133">Transmembrane helix</keyword>
<evidence type="ECO:0000256" key="7">
    <source>
        <dbReference type="SAM" id="Phobius"/>
    </source>
</evidence>